<dbReference type="GO" id="GO:0005524">
    <property type="term" value="F:ATP binding"/>
    <property type="evidence" value="ECO:0007669"/>
    <property type="project" value="InterPro"/>
</dbReference>
<feature type="region of interest" description="Disordered" evidence="1">
    <location>
        <begin position="1"/>
        <end position="309"/>
    </location>
</feature>
<dbReference type="PANTHER" id="PTHR23389">
    <property type="entry name" value="CHROMOSOME TRANSMISSION FIDELITY FACTOR 18"/>
    <property type="match status" value="1"/>
</dbReference>
<feature type="compositionally biased region" description="Pro residues" evidence="1">
    <location>
        <begin position="329"/>
        <end position="345"/>
    </location>
</feature>
<dbReference type="Gene3D" id="3.40.50.300">
    <property type="entry name" value="P-loop containing nucleotide triphosphate hydrolases"/>
    <property type="match status" value="1"/>
</dbReference>
<dbReference type="PANTHER" id="PTHR23389:SF21">
    <property type="entry name" value="ATPASE FAMILY AAA DOMAIN-CONTAINING PROTEIN 5"/>
    <property type="match status" value="1"/>
</dbReference>
<dbReference type="GO" id="GO:0003677">
    <property type="term" value="F:DNA binding"/>
    <property type="evidence" value="ECO:0007669"/>
    <property type="project" value="TreeGrafter"/>
</dbReference>
<feature type="compositionally biased region" description="Basic and acidic residues" evidence="1">
    <location>
        <begin position="25"/>
        <end position="47"/>
    </location>
</feature>
<evidence type="ECO:0000256" key="1">
    <source>
        <dbReference type="SAM" id="MobiDB-lite"/>
    </source>
</evidence>
<feature type="region of interest" description="Disordered" evidence="1">
    <location>
        <begin position="773"/>
        <end position="804"/>
    </location>
</feature>
<feature type="compositionally biased region" description="Polar residues" evidence="1">
    <location>
        <begin position="289"/>
        <end position="299"/>
    </location>
</feature>
<feature type="compositionally biased region" description="Basic and acidic residues" evidence="1">
    <location>
        <begin position="355"/>
        <end position="367"/>
    </location>
</feature>
<feature type="compositionally biased region" description="Basic residues" evidence="1">
    <location>
        <begin position="278"/>
        <end position="288"/>
    </location>
</feature>
<proteinExistence type="predicted"/>
<dbReference type="SUPFAM" id="SSF52540">
    <property type="entry name" value="P-loop containing nucleoside triphosphate hydrolases"/>
    <property type="match status" value="1"/>
</dbReference>
<feature type="compositionally biased region" description="Polar residues" evidence="1">
    <location>
        <begin position="137"/>
        <end position="154"/>
    </location>
</feature>
<feature type="region of interest" description="Disordered" evidence="1">
    <location>
        <begin position="704"/>
        <end position="747"/>
    </location>
</feature>
<feature type="region of interest" description="Disordered" evidence="1">
    <location>
        <begin position="321"/>
        <end position="400"/>
    </location>
</feature>
<gene>
    <name evidence="3" type="ORF">K469DRAFT_684309</name>
</gene>
<dbReference type="Pfam" id="PF00004">
    <property type="entry name" value="AAA"/>
    <property type="match status" value="1"/>
</dbReference>
<dbReference type="Proteomes" id="UP000800200">
    <property type="component" value="Unassembled WGS sequence"/>
</dbReference>
<feature type="compositionally biased region" description="Basic and acidic residues" evidence="1">
    <location>
        <begin position="708"/>
        <end position="721"/>
    </location>
</feature>
<dbReference type="InterPro" id="IPR027417">
    <property type="entry name" value="P-loop_NTPase"/>
</dbReference>
<keyword evidence="4" id="KW-1185">Reference proteome</keyword>
<dbReference type="SMART" id="SM00382">
    <property type="entry name" value="AAA"/>
    <property type="match status" value="1"/>
</dbReference>
<dbReference type="EMBL" id="ML994622">
    <property type="protein sequence ID" value="KAF2189052.1"/>
    <property type="molecule type" value="Genomic_DNA"/>
</dbReference>
<dbReference type="OrthoDB" id="9996895at2759"/>
<feature type="compositionally biased region" description="Polar residues" evidence="1">
    <location>
        <begin position="1274"/>
        <end position="1287"/>
    </location>
</feature>
<feature type="region of interest" description="Disordered" evidence="1">
    <location>
        <begin position="607"/>
        <end position="663"/>
    </location>
</feature>
<evidence type="ECO:0000259" key="2">
    <source>
        <dbReference type="SMART" id="SM00382"/>
    </source>
</evidence>
<dbReference type="InterPro" id="IPR003593">
    <property type="entry name" value="AAA+_ATPase"/>
</dbReference>
<protein>
    <recommendedName>
        <fullName evidence="2">AAA+ ATPase domain-containing protein</fullName>
    </recommendedName>
</protein>
<reference evidence="3" key="1">
    <citation type="journal article" date="2020" name="Stud. Mycol.">
        <title>101 Dothideomycetes genomes: a test case for predicting lifestyles and emergence of pathogens.</title>
        <authorList>
            <person name="Haridas S."/>
            <person name="Albert R."/>
            <person name="Binder M."/>
            <person name="Bloem J."/>
            <person name="Labutti K."/>
            <person name="Salamov A."/>
            <person name="Andreopoulos B."/>
            <person name="Baker S."/>
            <person name="Barry K."/>
            <person name="Bills G."/>
            <person name="Bluhm B."/>
            <person name="Cannon C."/>
            <person name="Castanera R."/>
            <person name="Culley D."/>
            <person name="Daum C."/>
            <person name="Ezra D."/>
            <person name="Gonzalez J."/>
            <person name="Henrissat B."/>
            <person name="Kuo A."/>
            <person name="Liang C."/>
            <person name="Lipzen A."/>
            <person name="Lutzoni F."/>
            <person name="Magnuson J."/>
            <person name="Mondo S."/>
            <person name="Nolan M."/>
            <person name="Ohm R."/>
            <person name="Pangilinan J."/>
            <person name="Park H.-J."/>
            <person name="Ramirez L."/>
            <person name="Alfaro M."/>
            <person name="Sun H."/>
            <person name="Tritt A."/>
            <person name="Yoshinaga Y."/>
            <person name="Zwiers L.-H."/>
            <person name="Turgeon B."/>
            <person name="Goodwin S."/>
            <person name="Spatafora J."/>
            <person name="Crous P."/>
            <person name="Grigoriev I."/>
        </authorList>
    </citation>
    <scope>NUCLEOTIDE SEQUENCE</scope>
    <source>
        <strain evidence="3">CBS 207.26</strain>
    </source>
</reference>
<name>A0A6A6EE21_9PEZI</name>
<feature type="compositionally biased region" description="Acidic residues" evidence="1">
    <location>
        <begin position="632"/>
        <end position="644"/>
    </location>
</feature>
<organism evidence="3 4">
    <name type="scientific">Zopfia rhizophila CBS 207.26</name>
    <dbReference type="NCBI Taxonomy" id="1314779"/>
    <lineage>
        <taxon>Eukaryota</taxon>
        <taxon>Fungi</taxon>
        <taxon>Dikarya</taxon>
        <taxon>Ascomycota</taxon>
        <taxon>Pezizomycotina</taxon>
        <taxon>Dothideomycetes</taxon>
        <taxon>Dothideomycetes incertae sedis</taxon>
        <taxon>Zopfiaceae</taxon>
        <taxon>Zopfia</taxon>
    </lineage>
</organism>
<feature type="compositionally biased region" description="Basic and acidic residues" evidence="1">
    <location>
        <begin position="200"/>
        <end position="213"/>
    </location>
</feature>
<evidence type="ECO:0000313" key="4">
    <source>
        <dbReference type="Proteomes" id="UP000800200"/>
    </source>
</evidence>
<evidence type="ECO:0000313" key="3">
    <source>
        <dbReference type="EMBL" id="KAF2189052.1"/>
    </source>
</evidence>
<sequence length="1287" mass="142519">MALAAVQTAMNLDDTKGIHPFFAKPHRDPSPERETRPKETAVEKSNDDANYDPADNGAQPVKGRKRRSRRSDGQKDKKNGPQGKNGQASLDKFAKKPNGLNATESIAVPLNDGLQVPEGPSLEEDANAYRRKRRKTVSPTPTRANEPVETTSIPRTEGLNWYQQLELEAGKDDARNPVESAGLGPSNSSAANAIVQAASTEERKYSAKAREDAILPSRPAEEPTTSTATIGDPVGSEGAPNSSPKKTTPKKKVLKTNKNGKLLSPGASKAEPEASSNQKRRQGRKSTKPKQSPTVTIIQYGSDAESRRTIGSKIEDILNGRKQPVAWPATPPKAPAKPAGPPKPTHPFFLGKPSQKKDEPAFTKTEVRLPQSPRTPRKSVVTPGKLKHESRLHSPRTGPLFGPVSGDARLMKHPGMSDATWPSKDTTHVRNLDSDETVDLSSIPITQPRASGIRKLKSSVITVAEDEDLISRFSRQLKSFLQMSGEQDSLVFERSDNVRFPKRLLTTGIDIQERVRREVHAPLAVSDELGCGQRGVHPALNALFQGIEHNLIPFDKGECETQAWTHKYGPRSATEILQSGKEAIVLRDWLKSLTVIAVESAKIASKAADCSEPKKPPKKKRKKAEDDFIVSSDEEDGDMVELSDSEGYGQPNSRYSIPKSVRRPKASRNKNVVILSGPYGCGKSAAVYAVAKELGFEVFEINSSSRRSGKDIQDKVGDMSENHLVSHKPTESRTNPEPVAAEDTDNERMSEAFQKDLESGRQGTMTSFFKATVQTKAKPKTKAKPTKDTQRRAGATQATLQKPQLPRRYQKQSLILFEEADVLFEEDQQFWAQVIRLASQSKRPIVITCNNENLIPAYDLPLGAILRFSPPPVDLATDYMLLLAAKEGHVLERKAVRDLFKSKNHDLRASITELDFWCQMSVGDRKGGLEWIYQRWPPGKDVDEHGRVLRVASEGTYYPGMGWLSHDIFKSNGYIGFDKEEEVLKETWEDWGVAPYCWNDYEKGSLSSTVASSEGTEKRLQELIRFDSMLDSVSAADIYCHVGLPSYEKQTQEPIDPSLPPMPDKERSNYTEAAPVLQIDPVSDFASFDTSMFVQSYIRIQRAFTSDPSSKAAAISHTMPMGEDESTKAILQYKQKEQTEQSLSWPDFSEAFDILASPPTTSLAISTSYQLTASSFDRAFKIVVHDLAPFVRSIVSHEVRLEAERLRLSNLLSEGGRRKRPRTTRASRVALEGGRRETKRRERWFDKDLNRTLVMATAGKAWSGLGSMSEEAEGSTTATSLKSTQEE</sequence>
<dbReference type="GO" id="GO:0016887">
    <property type="term" value="F:ATP hydrolysis activity"/>
    <property type="evidence" value="ECO:0007669"/>
    <property type="project" value="InterPro"/>
</dbReference>
<feature type="region of interest" description="Disordered" evidence="1">
    <location>
        <begin position="1264"/>
        <end position="1287"/>
    </location>
</feature>
<feature type="compositionally biased region" description="Basic and acidic residues" evidence="1">
    <location>
        <begin position="70"/>
        <end position="79"/>
    </location>
</feature>
<dbReference type="GO" id="GO:0005634">
    <property type="term" value="C:nucleus"/>
    <property type="evidence" value="ECO:0007669"/>
    <property type="project" value="TreeGrafter"/>
</dbReference>
<feature type="domain" description="AAA+ ATPase" evidence="2">
    <location>
        <begin position="669"/>
        <end position="881"/>
    </location>
</feature>
<accession>A0A6A6EE21</accession>
<dbReference type="InterPro" id="IPR003959">
    <property type="entry name" value="ATPase_AAA_core"/>
</dbReference>